<dbReference type="STRING" id="52694.ACWI_05840"/>
<feature type="transmembrane region" description="Helical" evidence="10">
    <location>
        <begin position="357"/>
        <end position="375"/>
    </location>
</feature>
<dbReference type="InterPro" id="IPR030659">
    <property type="entry name" value="SecY_CS"/>
</dbReference>
<feature type="transmembrane region" description="Helical" evidence="10">
    <location>
        <begin position="293"/>
        <end position="316"/>
    </location>
</feature>
<evidence type="ECO:0000313" key="12">
    <source>
        <dbReference type="EMBL" id="OFV71836.1"/>
    </source>
</evidence>
<dbReference type="PIRSF" id="PIRSF004557">
    <property type="entry name" value="SecY"/>
    <property type="match status" value="1"/>
</dbReference>
<sequence length="419" mass="46348">MVSTLKDAWKIPDLRRKIIFTLAMLFIYRLGSFIPVPFIDTEQLSQLVNDSGIFGLFDIISGGNFGNFTIFAMSITPYINASIIMNLLAFAIPALEALQKEGEEGRKKLAQYTRYLTIILALIQALGMSLSFGDLLIEKTPFTVFTVVLCITAGTAFLMYLGEQITENGIGNGISLIIFISIISRIPSAIGQMYQYLTIGTLNIITLIVFLVFIVVVIFGVVAVQEGQRRIPVQYAKRVVGRKMYGGQTTHIPMRVNMAGVIPVIFASSLTLFPATLASFFPTSAFANFISTYFAWGSWLTNIIYITLIIAFTYFYTAVTFNPFDIAENIKKQGGYIPGIRPGKPTVEYLSRIMNRLTLFGGVFLAIIAVIPIFVGNFMGVNLQFGGTSLLIVVGVALETVKQIEAEMMMRHHQGFLKS</sequence>
<keyword evidence="10" id="KW-1003">Cell membrane</keyword>
<dbReference type="PRINTS" id="PR00303">
    <property type="entry name" value="SECYTRNLCASE"/>
</dbReference>
<feature type="transmembrane region" description="Helical" evidence="10">
    <location>
        <begin position="18"/>
        <end position="39"/>
    </location>
</feature>
<dbReference type="SUPFAM" id="SSF103491">
    <property type="entry name" value="Preprotein translocase SecY subunit"/>
    <property type="match status" value="1"/>
</dbReference>
<keyword evidence="6 10" id="KW-1133">Transmembrane helix</keyword>
<dbReference type="FunFam" id="1.10.3370.10:FF:000001">
    <property type="entry name" value="Preprotein translocase subunit SecY"/>
    <property type="match status" value="1"/>
</dbReference>
<keyword evidence="3 10" id="KW-0813">Transport</keyword>
<dbReference type="AlphaFoldDB" id="A0A1F2PMB4"/>
<evidence type="ECO:0000256" key="1">
    <source>
        <dbReference type="ARBA" id="ARBA00004141"/>
    </source>
</evidence>
<dbReference type="InterPro" id="IPR026593">
    <property type="entry name" value="SecY"/>
</dbReference>
<keyword evidence="8 10" id="KW-0472">Membrane</keyword>
<dbReference type="InterPro" id="IPR002208">
    <property type="entry name" value="SecY/SEC61-alpha"/>
</dbReference>
<dbReference type="Gene3D" id="1.10.3370.10">
    <property type="entry name" value="SecY subunit domain"/>
    <property type="match status" value="1"/>
</dbReference>
<evidence type="ECO:0000256" key="6">
    <source>
        <dbReference type="ARBA" id="ARBA00022989"/>
    </source>
</evidence>
<feature type="transmembrane region" description="Helical" evidence="10">
    <location>
        <begin position="142"/>
        <end position="161"/>
    </location>
</feature>
<evidence type="ECO:0000313" key="13">
    <source>
        <dbReference type="Proteomes" id="UP000176244"/>
    </source>
</evidence>
<dbReference type="GO" id="GO:0005886">
    <property type="term" value="C:plasma membrane"/>
    <property type="evidence" value="ECO:0007669"/>
    <property type="project" value="UniProtKB-SubCell"/>
</dbReference>
<name>A0A1F2PMB4_9FIRM</name>
<dbReference type="PROSITE" id="PS00756">
    <property type="entry name" value="SECY_2"/>
    <property type="match status" value="1"/>
</dbReference>
<keyword evidence="5 10" id="KW-0653">Protein transport</keyword>
<reference evidence="12 13" key="1">
    <citation type="submission" date="2015-09" db="EMBL/GenBank/DDBJ databases">
        <title>Genome sequence of Acetobacterium wieringae DSM 1911.</title>
        <authorList>
            <person name="Poehlein A."/>
            <person name="Bengelsdorf F.R."/>
            <person name="Schiel-Bengelsdorf B."/>
            <person name="Duerre P."/>
            <person name="Daniel R."/>
        </authorList>
    </citation>
    <scope>NUCLEOTIDE SEQUENCE [LARGE SCALE GENOMIC DNA]</scope>
    <source>
        <strain evidence="12 13">DSM 1911</strain>
    </source>
</reference>
<protein>
    <recommendedName>
        <fullName evidence="9 10">Protein translocase subunit SecY</fullName>
    </recommendedName>
</protein>
<evidence type="ECO:0000256" key="9">
    <source>
        <dbReference type="ARBA" id="ARBA00039733"/>
    </source>
</evidence>
<evidence type="ECO:0000256" key="11">
    <source>
        <dbReference type="RuleBase" id="RU004349"/>
    </source>
</evidence>
<comment type="function">
    <text evidence="10">The central subunit of the protein translocation channel SecYEG. Consists of two halves formed by TMs 1-5 and 6-10. These two domains form a lateral gate at the front which open onto the bilayer between TMs 2 and 7, and are clamped together by SecE at the back. The channel is closed by both a pore ring composed of hydrophobic SecY resides and a short helix (helix 2A) on the extracellular side of the membrane which forms a plug. The plug probably moves laterally to allow the channel to open. The ring and the pore may move independently.</text>
</comment>
<dbReference type="GO" id="GO:0065002">
    <property type="term" value="P:intracellular protein transmembrane transport"/>
    <property type="evidence" value="ECO:0007669"/>
    <property type="project" value="UniProtKB-UniRule"/>
</dbReference>
<evidence type="ECO:0000256" key="10">
    <source>
        <dbReference type="HAMAP-Rule" id="MF_01465"/>
    </source>
</evidence>
<dbReference type="Pfam" id="PF00344">
    <property type="entry name" value="SecY"/>
    <property type="match status" value="1"/>
</dbReference>
<comment type="caution">
    <text evidence="12">The sequence shown here is derived from an EMBL/GenBank/DDBJ whole genome shotgun (WGS) entry which is preliminary data.</text>
</comment>
<keyword evidence="7 10" id="KW-0811">Translocation</keyword>
<dbReference type="PANTHER" id="PTHR10906">
    <property type="entry name" value="SECY/SEC61-ALPHA FAMILY MEMBER"/>
    <property type="match status" value="1"/>
</dbReference>
<accession>A0A1F2PMB4</accession>
<evidence type="ECO:0000256" key="3">
    <source>
        <dbReference type="ARBA" id="ARBA00022448"/>
    </source>
</evidence>
<feature type="transmembrane region" description="Helical" evidence="10">
    <location>
        <begin position="115"/>
        <end position="136"/>
    </location>
</feature>
<feature type="transmembrane region" description="Helical" evidence="10">
    <location>
        <begin position="173"/>
        <end position="190"/>
    </location>
</feature>
<keyword evidence="4 10" id="KW-0812">Transmembrane</keyword>
<feature type="transmembrane region" description="Helical" evidence="10">
    <location>
        <begin position="75"/>
        <end position="95"/>
    </location>
</feature>
<dbReference type="OrthoDB" id="9809248at2"/>
<dbReference type="GO" id="GO:0043952">
    <property type="term" value="P:protein transport by the Sec complex"/>
    <property type="evidence" value="ECO:0007669"/>
    <property type="project" value="UniProtKB-UniRule"/>
</dbReference>
<evidence type="ECO:0000256" key="7">
    <source>
        <dbReference type="ARBA" id="ARBA00023010"/>
    </source>
</evidence>
<evidence type="ECO:0000256" key="4">
    <source>
        <dbReference type="ARBA" id="ARBA00022692"/>
    </source>
</evidence>
<feature type="transmembrane region" description="Helical" evidence="10">
    <location>
        <begin position="196"/>
        <end position="224"/>
    </location>
</feature>
<evidence type="ECO:0000256" key="2">
    <source>
        <dbReference type="ARBA" id="ARBA00005751"/>
    </source>
</evidence>
<proteinExistence type="inferred from homology"/>
<organism evidence="12 13">
    <name type="scientific">Acetobacterium wieringae</name>
    <dbReference type="NCBI Taxonomy" id="52694"/>
    <lineage>
        <taxon>Bacteria</taxon>
        <taxon>Bacillati</taxon>
        <taxon>Bacillota</taxon>
        <taxon>Clostridia</taxon>
        <taxon>Eubacteriales</taxon>
        <taxon>Eubacteriaceae</taxon>
        <taxon>Acetobacterium</taxon>
    </lineage>
</organism>
<dbReference type="EMBL" id="LKEU01000014">
    <property type="protein sequence ID" value="OFV71836.1"/>
    <property type="molecule type" value="Genomic_DNA"/>
</dbReference>
<comment type="similarity">
    <text evidence="2 10 11">Belongs to the SecY/SEC61-alpha family.</text>
</comment>
<dbReference type="RefSeq" id="WP_070369946.1">
    <property type="nucleotide sequence ID" value="NZ_CP097897.1"/>
</dbReference>
<dbReference type="NCBIfam" id="TIGR00967">
    <property type="entry name" value="3a0501s007"/>
    <property type="match status" value="1"/>
</dbReference>
<comment type="subcellular location">
    <subcellularLocation>
        <location evidence="10">Cell membrane</location>
        <topology evidence="10">Multi-pass membrane protein</topology>
    </subcellularLocation>
    <subcellularLocation>
        <location evidence="1">Membrane</location>
        <topology evidence="1">Multi-pass membrane protein</topology>
    </subcellularLocation>
</comment>
<evidence type="ECO:0000256" key="8">
    <source>
        <dbReference type="ARBA" id="ARBA00023136"/>
    </source>
</evidence>
<dbReference type="GO" id="GO:0006605">
    <property type="term" value="P:protein targeting"/>
    <property type="evidence" value="ECO:0007669"/>
    <property type="project" value="UniProtKB-UniRule"/>
</dbReference>
<dbReference type="InterPro" id="IPR023201">
    <property type="entry name" value="SecY_dom_sf"/>
</dbReference>
<feature type="transmembrane region" description="Helical" evidence="10">
    <location>
        <begin position="261"/>
        <end position="281"/>
    </location>
</feature>
<dbReference type="Proteomes" id="UP000176244">
    <property type="component" value="Unassembled WGS sequence"/>
</dbReference>
<dbReference type="HAMAP" id="MF_01465">
    <property type="entry name" value="SecY"/>
    <property type="match status" value="1"/>
</dbReference>
<comment type="caution">
    <text evidence="10">Lacks conserved residue(s) required for the propagation of feature annotation.</text>
</comment>
<comment type="subunit">
    <text evidence="10">Component of the Sec protein translocase complex. Heterotrimer consisting of SecY, SecE and SecG subunits. The heterotrimers can form oligomers, although 1 heterotrimer is thought to be able to translocate proteins. Interacts with the ribosome. Interacts with SecDF, and other proteins may be involved. Interacts with SecA.</text>
</comment>
<evidence type="ECO:0000256" key="5">
    <source>
        <dbReference type="ARBA" id="ARBA00022927"/>
    </source>
</evidence>
<gene>
    <name evidence="10 12" type="primary">secY</name>
    <name evidence="12" type="ORF">ACWI_05840</name>
</gene>